<dbReference type="Proteomes" id="UP000176244">
    <property type="component" value="Unassembled WGS sequence"/>
</dbReference>
<reference evidence="3 4" key="1">
    <citation type="submission" date="2015-09" db="EMBL/GenBank/DDBJ databases">
        <title>Genome sequence of Acetobacterium wieringae DSM 1911.</title>
        <authorList>
            <person name="Poehlein A."/>
            <person name="Bengelsdorf F.R."/>
            <person name="Schiel-Bengelsdorf B."/>
            <person name="Duerre P."/>
            <person name="Daniel R."/>
        </authorList>
    </citation>
    <scope>NUCLEOTIDE SEQUENCE [LARGE SCALE GENOMIC DNA]</scope>
    <source>
        <strain evidence="3 4">DSM 1911</strain>
    </source>
</reference>
<keyword evidence="1" id="KW-0175">Coiled coil</keyword>
<feature type="transmembrane region" description="Helical" evidence="2">
    <location>
        <begin position="58"/>
        <end position="78"/>
    </location>
</feature>
<feature type="coiled-coil region" evidence="1">
    <location>
        <begin position="105"/>
        <end position="132"/>
    </location>
</feature>
<evidence type="ECO:0000256" key="1">
    <source>
        <dbReference type="SAM" id="Coils"/>
    </source>
</evidence>
<name>A0A1F2PKM7_9FIRM</name>
<keyword evidence="2" id="KW-0812">Transmembrane</keyword>
<evidence type="ECO:0000256" key="2">
    <source>
        <dbReference type="SAM" id="Phobius"/>
    </source>
</evidence>
<evidence type="ECO:0000313" key="3">
    <source>
        <dbReference type="EMBL" id="OFV71535.1"/>
    </source>
</evidence>
<keyword evidence="2" id="KW-1133">Transmembrane helix</keyword>
<keyword evidence="2" id="KW-0472">Membrane</keyword>
<dbReference type="EMBL" id="LKEU01000020">
    <property type="protein sequence ID" value="OFV71535.1"/>
    <property type="molecule type" value="Genomic_DNA"/>
</dbReference>
<protein>
    <submittedName>
        <fullName evidence="3">Uncharacterized protein</fullName>
    </submittedName>
</protein>
<dbReference type="AlphaFoldDB" id="A0A1F2PKM7"/>
<proteinExistence type="predicted"/>
<gene>
    <name evidence="3" type="ORF">ACWI_10350</name>
</gene>
<dbReference type="RefSeq" id="WP_070370375.1">
    <property type="nucleotide sequence ID" value="NZ_LKEU01000020.1"/>
</dbReference>
<dbReference type="STRING" id="52694.ACWI_10350"/>
<comment type="caution">
    <text evidence="3">The sequence shown here is derived from an EMBL/GenBank/DDBJ whole genome shotgun (WGS) entry which is preliminary data.</text>
</comment>
<accession>A0A1F2PKM7</accession>
<feature type="transmembrane region" description="Helical" evidence="2">
    <location>
        <begin position="84"/>
        <end position="104"/>
    </location>
</feature>
<evidence type="ECO:0000313" key="4">
    <source>
        <dbReference type="Proteomes" id="UP000176244"/>
    </source>
</evidence>
<sequence>MDHIDRINLLTKLKEAGSYFSQKSSDYNLLIKLEEDTIELSNAFESHKKLSFSNLGNFFLSIFITSATLFTIFFYLYMDNQYTPNILLFTILDIPLVLVFYFILNSSNKRKLEKYIKKLDTLNNEKDLLLSDLYLNYQNFRYPGLLPFKYTFPGFIEIIYDYINDHRANTITEAINLYHDEMHKQYLEKSQKEIIKITKANNSSTRRAGNWAAAATAISVLGLFVKR</sequence>
<organism evidence="3 4">
    <name type="scientific">Acetobacterium wieringae</name>
    <dbReference type="NCBI Taxonomy" id="52694"/>
    <lineage>
        <taxon>Bacteria</taxon>
        <taxon>Bacillati</taxon>
        <taxon>Bacillota</taxon>
        <taxon>Clostridia</taxon>
        <taxon>Eubacteriales</taxon>
        <taxon>Eubacteriaceae</taxon>
        <taxon>Acetobacterium</taxon>
    </lineage>
</organism>
<feature type="transmembrane region" description="Helical" evidence="2">
    <location>
        <begin position="208"/>
        <end position="225"/>
    </location>
</feature>
<dbReference type="OrthoDB" id="10008616at2"/>